<gene>
    <name evidence="7" type="ORF">XM38_020340</name>
</gene>
<keyword evidence="2" id="KW-0645">Protease</keyword>
<feature type="domain" description="Peptidase S8/S53" evidence="6">
    <location>
        <begin position="83"/>
        <end position="359"/>
    </location>
</feature>
<evidence type="ECO:0000256" key="2">
    <source>
        <dbReference type="ARBA" id="ARBA00022670"/>
    </source>
</evidence>
<evidence type="ECO:0000259" key="6">
    <source>
        <dbReference type="Pfam" id="PF00082"/>
    </source>
</evidence>
<dbReference type="Gene3D" id="3.40.50.200">
    <property type="entry name" value="Peptidase S8/S53 domain"/>
    <property type="match status" value="1"/>
</dbReference>
<dbReference type="Proteomes" id="UP000191901">
    <property type="component" value="Chromosome"/>
</dbReference>
<evidence type="ECO:0000256" key="5">
    <source>
        <dbReference type="PROSITE-ProRule" id="PRU01240"/>
    </source>
</evidence>
<dbReference type="PANTHER" id="PTHR43806:SF11">
    <property type="entry name" value="CEREVISIN-RELATED"/>
    <property type="match status" value="1"/>
</dbReference>
<evidence type="ECO:0000256" key="3">
    <source>
        <dbReference type="ARBA" id="ARBA00022801"/>
    </source>
</evidence>
<name>A0A1Z3HLA5_9CYAN</name>
<dbReference type="Pfam" id="PF00082">
    <property type="entry name" value="Peptidase_S8"/>
    <property type="match status" value="1"/>
</dbReference>
<reference evidence="7 8" key="1">
    <citation type="journal article" date="2016" name="Biochim. Biophys. Acta">
        <title>Characterization of red-shifted phycobilisomes isolated from the chlorophyll f-containing cyanobacterium Halomicronema hongdechloris.</title>
        <authorList>
            <person name="Li Y."/>
            <person name="Lin Y."/>
            <person name="Garvey C.J."/>
            <person name="Birch D."/>
            <person name="Corkery R.W."/>
            <person name="Loughlin P.C."/>
            <person name="Scheer H."/>
            <person name="Willows R.D."/>
            <person name="Chen M."/>
        </authorList>
    </citation>
    <scope>NUCLEOTIDE SEQUENCE [LARGE SCALE GENOMIC DNA]</scope>
    <source>
        <strain evidence="7 8">C2206</strain>
    </source>
</reference>
<dbReference type="InterPro" id="IPR008979">
    <property type="entry name" value="Galactose-bd-like_sf"/>
</dbReference>
<dbReference type="KEGG" id="hhg:XM38_020340"/>
<dbReference type="PROSITE" id="PS51892">
    <property type="entry name" value="SUBTILASE"/>
    <property type="match status" value="1"/>
</dbReference>
<evidence type="ECO:0000256" key="1">
    <source>
        <dbReference type="ARBA" id="ARBA00011073"/>
    </source>
</evidence>
<organism evidence="7 8">
    <name type="scientific">Halomicronema hongdechloris C2206</name>
    <dbReference type="NCBI Taxonomy" id="1641165"/>
    <lineage>
        <taxon>Bacteria</taxon>
        <taxon>Bacillati</taxon>
        <taxon>Cyanobacteriota</taxon>
        <taxon>Cyanophyceae</taxon>
        <taxon>Nodosilineales</taxon>
        <taxon>Nodosilineaceae</taxon>
        <taxon>Halomicronema</taxon>
    </lineage>
</organism>
<dbReference type="SUPFAM" id="SSF52743">
    <property type="entry name" value="Subtilisin-like"/>
    <property type="match status" value="1"/>
</dbReference>
<evidence type="ECO:0000313" key="7">
    <source>
        <dbReference type="EMBL" id="ASC71084.1"/>
    </source>
</evidence>
<proteinExistence type="inferred from homology"/>
<dbReference type="GO" id="GO:0004252">
    <property type="term" value="F:serine-type endopeptidase activity"/>
    <property type="evidence" value="ECO:0007669"/>
    <property type="project" value="InterPro"/>
</dbReference>
<dbReference type="GO" id="GO:0006508">
    <property type="term" value="P:proteolysis"/>
    <property type="evidence" value="ECO:0007669"/>
    <property type="project" value="UniProtKB-KW"/>
</dbReference>
<dbReference type="SUPFAM" id="SSF49785">
    <property type="entry name" value="Galactose-binding domain-like"/>
    <property type="match status" value="1"/>
</dbReference>
<keyword evidence="4" id="KW-0720">Serine protease</keyword>
<evidence type="ECO:0000256" key="4">
    <source>
        <dbReference type="ARBA" id="ARBA00022825"/>
    </source>
</evidence>
<keyword evidence="8" id="KW-1185">Reference proteome</keyword>
<dbReference type="InterPro" id="IPR023828">
    <property type="entry name" value="Peptidase_S8_Ser-AS"/>
</dbReference>
<sequence length="557" mass="60589">MRQMISAGVPHRLRQRLLQSSLGLGLGTGLVSLPALALSSSVGPAGIDALRLHGAPYFLTGRKIAIGQVEIGRPSVFGLDKVAYEDMPVDVSRVFYLDDLADPNQYVDGHAANVASVMVSQDKALTGVAPNAALFSAAVGPIRGRSAQPDECLASQQVALSNGGDVRAMNFSFGEPLRRDPRPNPVLDGNALLTQCIDWSERVHDILYVVAGNQGGGGIPIPTDNFNGINVAYSREADGLYRKVDFANLSSEPDARSRSLPFLETNVGPRRSISLVAPGSRLELLDPDGRIRTASGTSFASPHVAATVALLQEWGDRQLRADTPHWSLDAREPMVMKAVLLNSADKLKDSGDGLRLGMGRTLVDEGNRSWIESDAYRDRTIPLHAELGTGHLNAYRAYQQFNGGQWLPGAPVPVMGWAYGAVESPLPPTDLPRAQAAILHQDYVFETPLQANSYISATLAWERQVVLNDDNGNERYDIGESFEDRGLNNLDLYLLPAEAEDLSQAIWSSESAVDSVEHLFFEIPATARYKLRVVYRQRVTDDIVQPYGLAWWAVAAR</sequence>
<comment type="caution">
    <text evidence="5">Lacks conserved residue(s) required for the propagation of feature annotation.</text>
</comment>
<dbReference type="InterPro" id="IPR000209">
    <property type="entry name" value="Peptidase_S8/S53_dom"/>
</dbReference>
<dbReference type="EMBL" id="CP021983">
    <property type="protein sequence ID" value="ASC71084.1"/>
    <property type="molecule type" value="Genomic_DNA"/>
</dbReference>
<accession>A0A1Z3HLA5</accession>
<dbReference type="AlphaFoldDB" id="A0A1Z3HLA5"/>
<evidence type="ECO:0000313" key="8">
    <source>
        <dbReference type="Proteomes" id="UP000191901"/>
    </source>
</evidence>
<dbReference type="PANTHER" id="PTHR43806">
    <property type="entry name" value="PEPTIDASE S8"/>
    <property type="match status" value="1"/>
</dbReference>
<comment type="similarity">
    <text evidence="1 5">Belongs to the peptidase S8 family.</text>
</comment>
<dbReference type="InterPro" id="IPR050131">
    <property type="entry name" value="Peptidase_S8_subtilisin-like"/>
</dbReference>
<dbReference type="InterPro" id="IPR036852">
    <property type="entry name" value="Peptidase_S8/S53_dom_sf"/>
</dbReference>
<protein>
    <recommendedName>
        <fullName evidence="6">Peptidase S8/S53 domain-containing protein</fullName>
    </recommendedName>
</protein>
<keyword evidence="3" id="KW-0378">Hydrolase</keyword>
<dbReference type="PROSITE" id="PS00138">
    <property type="entry name" value="SUBTILASE_SER"/>
    <property type="match status" value="1"/>
</dbReference>